<gene>
    <name evidence="2" type="ORF">A3B74_02090</name>
</gene>
<evidence type="ECO:0000256" key="1">
    <source>
        <dbReference type="SAM" id="Phobius"/>
    </source>
</evidence>
<dbReference type="Pfam" id="PF12666">
    <property type="entry name" value="PrgI"/>
    <property type="match status" value="1"/>
</dbReference>
<proteinExistence type="predicted"/>
<evidence type="ECO:0008006" key="4">
    <source>
        <dbReference type="Google" id="ProtNLM"/>
    </source>
</evidence>
<name>A0A1G2ANH4_9BACT</name>
<dbReference type="STRING" id="1798540.A3B74_02090"/>
<keyword evidence="1" id="KW-0812">Transmembrane</keyword>
<feature type="transmembrane region" description="Helical" evidence="1">
    <location>
        <begin position="21"/>
        <end position="38"/>
    </location>
</feature>
<dbReference type="Proteomes" id="UP000177165">
    <property type="component" value="Unassembled WGS sequence"/>
</dbReference>
<dbReference type="InterPro" id="IPR024414">
    <property type="entry name" value="Uncharacterised_PrgI"/>
</dbReference>
<sequence length="149" mass="17134">MQFVVPQFIEVENKIIGPISTRQFILLVILGVIEFLLFRLAPVWMFIIGGVITLVMFITLAFVKVNSQPFHLFLLAIIQTLKKPSQRVWTKAGHYQEKKKSKEKESLPKSIPIKPHFTRSRLAELSLVVDTGGAYRDTEVFNLNPFKHQ</sequence>
<keyword evidence="1" id="KW-0472">Membrane</keyword>
<organism evidence="2 3">
    <name type="scientific">Candidatus Kerfeldbacteria bacterium RIFCSPHIGHO2_02_FULL_42_14</name>
    <dbReference type="NCBI Taxonomy" id="1798540"/>
    <lineage>
        <taxon>Bacteria</taxon>
        <taxon>Candidatus Kerfeldiibacteriota</taxon>
    </lineage>
</organism>
<feature type="transmembrane region" description="Helical" evidence="1">
    <location>
        <begin position="44"/>
        <end position="63"/>
    </location>
</feature>
<evidence type="ECO:0000313" key="2">
    <source>
        <dbReference type="EMBL" id="OGY78464.1"/>
    </source>
</evidence>
<reference evidence="2 3" key="1">
    <citation type="journal article" date="2016" name="Nat. Commun.">
        <title>Thousands of microbial genomes shed light on interconnected biogeochemical processes in an aquifer system.</title>
        <authorList>
            <person name="Anantharaman K."/>
            <person name="Brown C.T."/>
            <person name="Hug L.A."/>
            <person name="Sharon I."/>
            <person name="Castelle C.J."/>
            <person name="Probst A.J."/>
            <person name="Thomas B.C."/>
            <person name="Singh A."/>
            <person name="Wilkins M.J."/>
            <person name="Karaoz U."/>
            <person name="Brodie E.L."/>
            <person name="Williams K.H."/>
            <person name="Hubbard S.S."/>
            <person name="Banfield J.F."/>
        </authorList>
    </citation>
    <scope>NUCLEOTIDE SEQUENCE [LARGE SCALE GENOMIC DNA]</scope>
</reference>
<dbReference type="AlphaFoldDB" id="A0A1G2ANH4"/>
<evidence type="ECO:0000313" key="3">
    <source>
        <dbReference type="Proteomes" id="UP000177165"/>
    </source>
</evidence>
<keyword evidence="1" id="KW-1133">Transmembrane helix</keyword>
<accession>A0A1G2ANH4</accession>
<dbReference type="EMBL" id="MHKB01000015">
    <property type="protein sequence ID" value="OGY78464.1"/>
    <property type="molecule type" value="Genomic_DNA"/>
</dbReference>
<comment type="caution">
    <text evidence="2">The sequence shown here is derived from an EMBL/GenBank/DDBJ whole genome shotgun (WGS) entry which is preliminary data.</text>
</comment>
<protein>
    <recommendedName>
        <fullName evidence="4">PrgI family protein</fullName>
    </recommendedName>
</protein>